<dbReference type="AlphaFoldDB" id="A0A9D3M859"/>
<protein>
    <submittedName>
        <fullName evidence="2">Uncharacterized protein</fullName>
    </submittedName>
</protein>
<evidence type="ECO:0000313" key="2">
    <source>
        <dbReference type="EMBL" id="KAG5843411.1"/>
    </source>
</evidence>
<dbReference type="Proteomes" id="UP001044222">
    <property type="component" value="Chromosome 8"/>
</dbReference>
<sequence length="193" mass="21724">MSVPLSFLGVRKQLSAAEASDDGNLFRAEREGNASRGSAHAPPPSDLQGASILIHLEADTRRHRVLSNYTSPLLIIAYLANDAGYLTQGTTKCAGCLFNQVKKGWKRNEERRKSRRGSRCRDESKHSVGAAFVEKALFLSAEGSHQERRRREEEEEEEEERVREGSELLARCRRSDLPRPRRHALPPPPPCIR</sequence>
<comment type="caution">
    <text evidence="2">The sequence shown here is derived from an EMBL/GenBank/DDBJ whole genome shotgun (WGS) entry which is preliminary data.</text>
</comment>
<feature type="region of interest" description="Disordered" evidence="1">
    <location>
        <begin position="143"/>
        <end position="193"/>
    </location>
</feature>
<name>A0A9D3M859_ANGAN</name>
<proteinExistence type="predicted"/>
<reference evidence="2" key="1">
    <citation type="submission" date="2021-01" db="EMBL/GenBank/DDBJ databases">
        <title>A chromosome-scale assembly of European eel, Anguilla anguilla.</title>
        <authorList>
            <person name="Henkel C."/>
            <person name="Jong-Raadsen S.A."/>
            <person name="Dufour S."/>
            <person name="Weltzien F.-A."/>
            <person name="Palstra A.P."/>
            <person name="Pelster B."/>
            <person name="Spaink H.P."/>
            <person name="Van Den Thillart G.E."/>
            <person name="Jansen H."/>
            <person name="Zahm M."/>
            <person name="Klopp C."/>
            <person name="Cedric C."/>
            <person name="Louis A."/>
            <person name="Berthelot C."/>
            <person name="Parey E."/>
            <person name="Roest Crollius H."/>
            <person name="Montfort J."/>
            <person name="Robinson-Rechavi M."/>
            <person name="Bucao C."/>
            <person name="Bouchez O."/>
            <person name="Gislard M."/>
            <person name="Lluch J."/>
            <person name="Milhes M."/>
            <person name="Lampietro C."/>
            <person name="Lopez Roques C."/>
            <person name="Donnadieu C."/>
            <person name="Braasch I."/>
            <person name="Desvignes T."/>
            <person name="Postlethwait J."/>
            <person name="Bobe J."/>
            <person name="Guiguen Y."/>
            <person name="Dirks R."/>
        </authorList>
    </citation>
    <scope>NUCLEOTIDE SEQUENCE</scope>
    <source>
        <strain evidence="2">Tag_6206</strain>
        <tissue evidence="2">Liver</tissue>
    </source>
</reference>
<dbReference type="EMBL" id="JAFIRN010000008">
    <property type="protein sequence ID" value="KAG5843411.1"/>
    <property type="molecule type" value="Genomic_DNA"/>
</dbReference>
<evidence type="ECO:0000313" key="3">
    <source>
        <dbReference type="Proteomes" id="UP001044222"/>
    </source>
</evidence>
<accession>A0A9D3M859</accession>
<keyword evidence="3" id="KW-1185">Reference proteome</keyword>
<organism evidence="2 3">
    <name type="scientific">Anguilla anguilla</name>
    <name type="common">European freshwater eel</name>
    <name type="synonym">Muraena anguilla</name>
    <dbReference type="NCBI Taxonomy" id="7936"/>
    <lineage>
        <taxon>Eukaryota</taxon>
        <taxon>Metazoa</taxon>
        <taxon>Chordata</taxon>
        <taxon>Craniata</taxon>
        <taxon>Vertebrata</taxon>
        <taxon>Euteleostomi</taxon>
        <taxon>Actinopterygii</taxon>
        <taxon>Neopterygii</taxon>
        <taxon>Teleostei</taxon>
        <taxon>Anguilliformes</taxon>
        <taxon>Anguillidae</taxon>
        <taxon>Anguilla</taxon>
    </lineage>
</organism>
<evidence type="ECO:0000256" key="1">
    <source>
        <dbReference type="SAM" id="MobiDB-lite"/>
    </source>
</evidence>
<gene>
    <name evidence="2" type="ORF">ANANG_G00150670</name>
</gene>